<dbReference type="Pfam" id="PF05701">
    <property type="entry name" value="WEMBL"/>
    <property type="match status" value="2"/>
</dbReference>
<dbReference type="PANTHER" id="PTHR32054:SF4">
    <property type="entry name" value="OS07G0677900 PROTEIN"/>
    <property type="match status" value="1"/>
</dbReference>
<dbReference type="GO" id="GO:0005829">
    <property type="term" value="C:cytosol"/>
    <property type="evidence" value="ECO:0007669"/>
    <property type="project" value="TreeGrafter"/>
</dbReference>
<evidence type="ECO:0000313" key="5">
    <source>
        <dbReference type="EMBL" id="CDP06404.1"/>
    </source>
</evidence>
<feature type="coiled-coil region" evidence="3">
    <location>
        <begin position="202"/>
        <end position="257"/>
    </location>
</feature>
<feature type="region of interest" description="Disordered" evidence="4">
    <location>
        <begin position="1"/>
        <end position="92"/>
    </location>
</feature>
<dbReference type="EMBL" id="HG739106">
    <property type="protein sequence ID" value="CDP06404.1"/>
    <property type="molecule type" value="Genomic_DNA"/>
</dbReference>
<dbReference type="GO" id="GO:0009903">
    <property type="term" value="P:chloroplast avoidance movement"/>
    <property type="evidence" value="ECO:0007669"/>
    <property type="project" value="TreeGrafter"/>
</dbReference>
<feature type="compositionally biased region" description="Low complexity" evidence="4">
    <location>
        <begin position="76"/>
        <end position="88"/>
    </location>
</feature>
<organism evidence="5 6">
    <name type="scientific">Coffea canephora</name>
    <name type="common">Robusta coffee</name>
    <dbReference type="NCBI Taxonomy" id="49390"/>
    <lineage>
        <taxon>Eukaryota</taxon>
        <taxon>Viridiplantae</taxon>
        <taxon>Streptophyta</taxon>
        <taxon>Embryophyta</taxon>
        <taxon>Tracheophyta</taxon>
        <taxon>Spermatophyta</taxon>
        <taxon>Magnoliopsida</taxon>
        <taxon>eudicotyledons</taxon>
        <taxon>Gunneridae</taxon>
        <taxon>Pentapetalae</taxon>
        <taxon>asterids</taxon>
        <taxon>lamiids</taxon>
        <taxon>Gentianales</taxon>
        <taxon>Rubiaceae</taxon>
        <taxon>Ixoroideae</taxon>
        <taxon>Gardenieae complex</taxon>
        <taxon>Bertiereae - Coffeeae clade</taxon>
        <taxon>Coffeeae</taxon>
        <taxon>Coffea</taxon>
    </lineage>
</organism>
<accession>A0A068UDX0</accession>
<sequence length="586" mass="64636">MAALGGVSQGASEAFHHHPEGFDSSPTMGPATHILLDSPDEGEDKGAVRAEIDTSAPFESVREAASRFGGMGFWKPSSQNPKPSSSSSEHGNELMDITHLEEQAAQLERDLVMKERETFDVLKELEATKMVVEELKANLQKETSAVCSTLNDKDVNPVEAAEADSHQSANSGLDLCPSSAPGFILLELKQAKLNLTRTTTDLAEIRATVESYNRKIEKERISLEKTRQRLSSNTVKISSLETEVNQTKDKLQLVKCADQGRVSCDETMNMAKEIQRLTSETEEFKKVGEAARSEVSRAMSEIKQAKIRIKTTEIRLVAAKKMKEAARASEAVALAEIRALSNTETARSGLQQKPEVLTITCEEYASLKSKAREAEAACQKRLVDAVPLADEANVSKAEILKKVEEATEEVKSSKKALEEALSRVESANRGKLAVEEALRKWRSERGQKRRPVHNSTKFKNACPSHLRKDSSLLDVNGINLVNDELKPVLKPTLSIGQILSRKLLLTEEFENGMQGDKNVGKRKVSLAQMLGKHYGDKNFATKGGAENAKQLPAKRKKYGFARISLLVTKEGKKKKKRSATSTWLRE</sequence>
<dbReference type="AlphaFoldDB" id="A0A068UDX0"/>
<dbReference type="FunCoup" id="A0A068UDX0">
    <property type="interactions" value="178"/>
</dbReference>
<protein>
    <recommendedName>
        <fullName evidence="7">WEB family protein</fullName>
    </recommendedName>
</protein>
<feature type="coiled-coil region" evidence="3">
    <location>
        <begin position="295"/>
        <end position="322"/>
    </location>
</feature>
<dbReference type="OMA" id="HFKKMGE"/>
<dbReference type="Proteomes" id="UP000295252">
    <property type="component" value="Chromosome VIII"/>
</dbReference>
<evidence type="ECO:0000313" key="6">
    <source>
        <dbReference type="Proteomes" id="UP000295252"/>
    </source>
</evidence>
<dbReference type="OrthoDB" id="649232at2759"/>
<proteinExistence type="inferred from homology"/>
<keyword evidence="6" id="KW-1185">Reference proteome</keyword>
<keyword evidence="2 3" id="KW-0175">Coiled coil</keyword>
<reference evidence="6" key="1">
    <citation type="journal article" date="2014" name="Science">
        <title>The coffee genome provides insight into the convergent evolution of caffeine biosynthesis.</title>
        <authorList>
            <person name="Denoeud F."/>
            <person name="Carretero-Paulet L."/>
            <person name="Dereeper A."/>
            <person name="Droc G."/>
            <person name="Guyot R."/>
            <person name="Pietrella M."/>
            <person name="Zheng C."/>
            <person name="Alberti A."/>
            <person name="Anthony F."/>
            <person name="Aprea G."/>
            <person name="Aury J.M."/>
            <person name="Bento P."/>
            <person name="Bernard M."/>
            <person name="Bocs S."/>
            <person name="Campa C."/>
            <person name="Cenci A."/>
            <person name="Combes M.C."/>
            <person name="Crouzillat D."/>
            <person name="Da Silva C."/>
            <person name="Daddiego L."/>
            <person name="De Bellis F."/>
            <person name="Dussert S."/>
            <person name="Garsmeur O."/>
            <person name="Gayraud T."/>
            <person name="Guignon V."/>
            <person name="Jahn K."/>
            <person name="Jamilloux V."/>
            <person name="Joet T."/>
            <person name="Labadie K."/>
            <person name="Lan T."/>
            <person name="Leclercq J."/>
            <person name="Lepelley M."/>
            <person name="Leroy T."/>
            <person name="Li L.T."/>
            <person name="Librado P."/>
            <person name="Lopez L."/>
            <person name="Munoz A."/>
            <person name="Noel B."/>
            <person name="Pallavicini A."/>
            <person name="Perrotta G."/>
            <person name="Poncet V."/>
            <person name="Pot D."/>
            <person name="Priyono X."/>
            <person name="Rigoreau M."/>
            <person name="Rouard M."/>
            <person name="Rozas J."/>
            <person name="Tranchant-Dubreuil C."/>
            <person name="VanBuren R."/>
            <person name="Zhang Q."/>
            <person name="Andrade A.C."/>
            <person name="Argout X."/>
            <person name="Bertrand B."/>
            <person name="de Kochko A."/>
            <person name="Graziosi G."/>
            <person name="Henry R.J."/>
            <person name="Jayarama X."/>
            <person name="Ming R."/>
            <person name="Nagai C."/>
            <person name="Rounsley S."/>
            <person name="Sankoff D."/>
            <person name="Giuliano G."/>
            <person name="Albert V.A."/>
            <person name="Wincker P."/>
            <person name="Lashermes P."/>
        </authorList>
    </citation>
    <scope>NUCLEOTIDE SEQUENCE [LARGE SCALE GENOMIC DNA]</scope>
    <source>
        <strain evidence="6">cv. DH200-94</strain>
    </source>
</reference>
<feature type="coiled-coil region" evidence="3">
    <location>
        <begin position="389"/>
        <end position="423"/>
    </location>
</feature>
<feature type="coiled-coil region" evidence="3">
    <location>
        <begin position="97"/>
        <end position="145"/>
    </location>
</feature>
<dbReference type="GO" id="GO:0009904">
    <property type="term" value="P:chloroplast accumulation movement"/>
    <property type="evidence" value="ECO:0007669"/>
    <property type="project" value="TreeGrafter"/>
</dbReference>
<evidence type="ECO:0000256" key="4">
    <source>
        <dbReference type="SAM" id="MobiDB-lite"/>
    </source>
</evidence>
<evidence type="ECO:0000256" key="2">
    <source>
        <dbReference type="ARBA" id="ARBA00023054"/>
    </source>
</evidence>
<evidence type="ECO:0008006" key="7">
    <source>
        <dbReference type="Google" id="ProtNLM"/>
    </source>
</evidence>
<comment type="similarity">
    <text evidence="1">Belongs to the WEB family.</text>
</comment>
<name>A0A068UDX0_COFCA</name>
<dbReference type="Gramene" id="CDP06404">
    <property type="protein sequence ID" value="CDP06404"/>
    <property type="gene ID" value="GSCOC_T00023236001"/>
</dbReference>
<gene>
    <name evidence="5" type="ORF">GSCOC_T00023236001</name>
</gene>
<evidence type="ECO:0000256" key="1">
    <source>
        <dbReference type="ARBA" id="ARBA00005485"/>
    </source>
</evidence>
<dbReference type="STRING" id="49390.A0A068UDX0"/>
<dbReference type="InterPro" id="IPR008545">
    <property type="entry name" value="Web"/>
</dbReference>
<dbReference type="PhylomeDB" id="A0A068UDX0"/>
<dbReference type="PANTHER" id="PTHR32054">
    <property type="entry name" value="HEAVY CHAIN, PUTATIVE, EXPRESSED-RELATED-RELATED"/>
    <property type="match status" value="1"/>
</dbReference>
<dbReference type="InParanoid" id="A0A068UDX0"/>
<evidence type="ECO:0000256" key="3">
    <source>
        <dbReference type="SAM" id="Coils"/>
    </source>
</evidence>